<evidence type="ECO:0000313" key="1">
    <source>
        <dbReference type="EMBL" id="MDQ0509790.1"/>
    </source>
</evidence>
<dbReference type="Proteomes" id="UP001235094">
    <property type="component" value="Unassembled WGS sequence"/>
</dbReference>
<sequence length="71" mass="7667">MALDMMFLARPLFTSPRGAEVGAQRRVRGPALAALSRRCPSPRPSPRRGEGAGRVVVIGRPLLVTMQEAAR</sequence>
<reference evidence="1 2" key="1">
    <citation type="submission" date="2023-07" db="EMBL/GenBank/DDBJ databases">
        <title>Genomic Encyclopedia of Type Strains, Phase IV (KMG-IV): sequencing the most valuable type-strain genomes for metagenomic binning, comparative biology and taxonomic classification.</title>
        <authorList>
            <person name="Goeker M."/>
        </authorList>
    </citation>
    <scope>NUCLEOTIDE SEQUENCE [LARGE SCALE GENOMIC DNA]</scope>
    <source>
        <strain evidence="1 2">DSM 15561</strain>
    </source>
</reference>
<protein>
    <submittedName>
        <fullName evidence="1">Uncharacterized protein</fullName>
    </submittedName>
</protein>
<comment type="caution">
    <text evidence="1">The sequence shown here is derived from an EMBL/GenBank/DDBJ whole genome shotgun (WGS) entry which is preliminary data.</text>
</comment>
<organism evidence="1 2">
    <name type="scientific">Ancylobacter amanitiformis</name>
    <dbReference type="NCBI Taxonomy" id="217069"/>
    <lineage>
        <taxon>Bacteria</taxon>
        <taxon>Pseudomonadati</taxon>
        <taxon>Pseudomonadota</taxon>
        <taxon>Alphaproteobacteria</taxon>
        <taxon>Hyphomicrobiales</taxon>
        <taxon>Xanthobacteraceae</taxon>
        <taxon>Ancylobacter</taxon>
    </lineage>
</organism>
<keyword evidence="2" id="KW-1185">Reference proteome</keyword>
<evidence type="ECO:0000313" key="2">
    <source>
        <dbReference type="Proteomes" id="UP001235094"/>
    </source>
</evidence>
<name>A0ABU0LMA6_9HYPH</name>
<proteinExistence type="predicted"/>
<dbReference type="EMBL" id="JAUSVR010000002">
    <property type="protein sequence ID" value="MDQ0509790.1"/>
    <property type="molecule type" value="Genomic_DNA"/>
</dbReference>
<accession>A0ABU0LMA6</accession>
<gene>
    <name evidence="1" type="ORF">QOZ99_000671</name>
</gene>